<dbReference type="Proteomes" id="UP000041254">
    <property type="component" value="Unassembled WGS sequence"/>
</dbReference>
<reference evidence="2 3" key="1">
    <citation type="submission" date="2014-11" db="EMBL/GenBank/DDBJ databases">
        <authorList>
            <person name="Zhu J."/>
            <person name="Qi W."/>
            <person name="Song R."/>
        </authorList>
    </citation>
    <scope>NUCLEOTIDE SEQUENCE [LARGE SCALE GENOMIC DNA]</scope>
</reference>
<protein>
    <recommendedName>
        <fullName evidence="4">SET domain-containing protein</fullName>
    </recommendedName>
</protein>
<dbReference type="InParanoid" id="A0A0G4FQA5"/>
<proteinExistence type="predicted"/>
<feature type="region of interest" description="Disordered" evidence="1">
    <location>
        <begin position="1"/>
        <end position="40"/>
    </location>
</feature>
<organism evidence="2 3">
    <name type="scientific">Vitrella brassicaformis (strain CCMP3155)</name>
    <dbReference type="NCBI Taxonomy" id="1169540"/>
    <lineage>
        <taxon>Eukaryota</taxon>
        <taxon>Sar</taxon>
        <taxon>Alveolata</taxon>
        <taxon>Colpodellida</taxon>
        <taxon>Vitrellaceae</taxon>
        <taxon>Vitrella</taxon>
    </lineage>
</organism>
<evidence type="ECO:0000313" key="3">
    <source>
        <dbReference type="Proteomes" id="UP000041254"/>
    </source>
</evidence>
<dbReference type="VEuPathDB" id="CryptoDB:Vbra_9394"/>
<evidence type="ECO:0008006" key="4">
    <source>
        <dbReference type="Google" id="ProtNLM"/>
    </source>
</evidence>
<dbReference type="EMBL" id="CDMY01000476">
    <property type="protein sequence ID" value="CEM16016.1"/>
    <property type="molecule type" value="Genomic_DNA"/>
</dbReference>
<accession>A0A0G4FQA5</accession>
<gene>
    <name evidence="2" type="ORF">Vbra_9394</name>
</gene>
<sequence>MKSAGLRGARPRARCIARQPHPSPFPNVLEEHDASDPRRSPLRFRSHPLATEVDPHHLLNCSLSGSYVALLAKLHQTKTFVDHSSVAKHDGRAERGLFTAVPRKKGEVIHSVDGYRFPAAMRDDDVLTCLRNRLGQTRGDSCQTPPYRLYKIWADRECIWASPDIHVGAVINVAHPPPEAHNVTWRCEYARGEPDGRMRPMTDTETHLFCGRGKKRARRRRGQRSSIWDNHRESSDEESGDDWFFRIDIVATAEIAAGEEILLETYASKGRGSVTWTMKGYDL</sequence>
<keyword evidence="3" id="KW-1185">Reference proteome</keyword>
<feature type="compositionally biased region" description="Basic residues" evidence="1">
    <location>
        <begin position="212"/>
        <end position="223"/>
    </location>
</feature>
<dbReference type="AlphaFoldDB" id="A0A0G4FQA5"/>
<name>A0A0G4FQA5_VITBC</name>
<feature type="region of interest" description="Disordered" evidence="1">
    <location>
        <begin position="212"/>
        <end position="238"/>
    </location>
</feature>
<evidence type="ECO:0000256" key="1">
    <source>
        <dbReference type="SAM" id="MobiDB-lite"/>
    </source>
</evidence>
<evidence type="ECO:0000313" key="2">
    <source>
        <dbReference type="EMBL" id="CEM16016.1"/>
    </source>
</evidence>
<feature type="compositionally biased region" description="Basic and acidic residues" evidence="1">
    <location>
        <begin position="29"/>
        <end position="39"/>
    </location>
</feature>